<dbReference type="STRING" id="1798647.A2855_00465"/>
<dbReference type="EMBL" id="MHKX01000003">
    <property type="protein sequence ID" value="OGY98700.1"/>
    <property type="molecule type" value="Genomic_DNA"/>
</dbReference>
<dbReference type="GO" id="GO:0005840">
    <property type="term" value="C:ribosome"/>
    <property type="evidence" value="ECO:0007669"/>
    <property type="project" value="InterPro"/>
</dbReference>
<reference evidence="5 6" key="1">
    <citation type="journal article" date="2016" name="Nat. Commun.">
        <title>Thousands of microbial genomes shed light on interconnected biogeochemical processes in an aquifer system.</title>
        <authorList>
            <person name="Anantharaman K."/>
            <person name="Brown C.T."/>
            <person name="Hug L.A."/>
            <person name="Sharon I."/>
            <person name="Castelle C.J."/>
            <person name="Probst A.J."/>
            <person name="Thomas B.C."/>
            <person name="Singh A."/>
            <person name="Wilkins M.J."/>
            <person name="Karaoz U."/>
            <person name="Brodie E.L."/>
            <person name="Williams K.H."/>
            <person name="Hubbard S.S."/>
            <person name="Banfield J.F."/>
        </authorList>
    </citation>
    <scope>NUCLEOTIDE SEQUENCE [LARGE SCALE GENOMIC DNA]</scope>
</reference>
<dbReference type="Gene3D" id="3.30.70.60">
    <property type="match status" value="1"/>
</dbReference>
<evidence type="ECO:0000256" key="2">
    <source>
        <dbReference type="ARBA" id="ARBA00035294"/>
    </source>
</evidence>
<dbReference type="GO" id="GO:0003735">
    <property type="term" value="F:structural constituent of ribosome"/>
    <property type="evidence" value="ECO:0007669"/>
    <property type="project" value="InterPro"/>
</dbReference>
<dbReference type="Pfam" id="PF01250">
    <property type="entry name" value="Ribosomal_S6"/>
    <property type="match status" value="1"/>
</dbReference>
<dbReference type="InterPro" id="IPR000529">
    <property type="entry name" value="Ribosomal_bS6"/>
</dbReference>
<comment type="similarity">
    <text evidence="1">Belongs to the bacterial ribosomal protein bS6 family.</text>
</comment>
<proteinExistence type="inferred from homology"/>
<dbReference type="GO" id="GO:0019843">
    <property type="term" value="F:rRNA binding"/>
    <property type="evidence" value="ECO:0007669"/>
    <property type="project" value="InterPro"/>
</dbReference>
<evidence type="ECO:0000313" key="6">
    <source>
        <dbReference type="Proteomes" id="UP000179059"/>
    </source>
</evidence>
<dbReference type="InterPro" id="IPR035980">
    <property type="entry name" value="Ribosomal_bS6_sf"/>
</dbReference>
<dbReference type="AlphaFoldDB" id="A0A1G2CDG3"/>
<name>A0A1G2CDG3_9BACT</name>
<evidence type="ECO:0000256" key="4">
    <source>
        <dbReference type="SAM" id="MobiDB-lite"/>
    </source>
</evidence>
<evidence type="ECO:0000256" key="1">
    <source>
        <dbReference type="ARBA" id="ARBA00009512"/>
    </source>
</evidence>
<organism evidence="5 6">
    <name type="scientific">Candidatus Liptonbacteria bacterium RIFCSPHIGHO2_01_FULL_57_28</name>
    <dbReference type="NCBI Taxonomy" id="1798647"/>
    <lineage>
        <taxon>Bacteria</taxon>
        <taxon>Candidatus Liptoniibacteriota</taxon>
    </lineage>
</organism>
<dbReference type="InterPro" id="IPR014717">
    <property type="entry name" value="Transl_elong_EF1B/ribsomal_bS6"/>
</dbReference>
<dbReference type="InterPro" id="IPR020814">
    <property type="entry name" value="Ribosomal_S6_plastid/chlpt"/>
</dbReference>
<dbReference type="CDD" id="cd00473">
    <property type="entry name" value="bS6"/>
    <property type="match status" value="1"/>
</dbReference>
<comment type="caution">
    <text evidence="5">The sequence shown here is derived from an EMBL/GenBank/DDBJ whole genome shotgun (WGS) entry which is preliminary data.</text>
</comment>
<sequence>MENEDKLKKEYELAFLVNEESEAPGVVAALKAAGAEVHLEGPVRKIALAYEIKKQSAACFSFVQFEMEPAAAKALEGHLALRPEILRFMLITPPSAKARPYPQSAVPQRPSAKPYEPKTAPTLSNEALEKKIEEILQ</sequence>
<evidence type="ECO:0000313" key="5">
    <source>
        <dbReference type="EMBL" id="OGY98700.1"/>
    </source>
</evidence>
<dbReference type="Proteomes" id="UP000179059">
    <property type="component" value="Unassembled WGS sequence"/>
</dbReference>
<accession>A0A1G2CDG3</accession>
<evidence type="ECO:0000256" key="3">
    <source>
        <dbReference type="ARBA" id="ARBA00035520"/>
    </source>
</evidence>
<dbReference type="SUPFAM" id="SSF54995">
    <property type="entry name" value="Ribosomal protein S6"/>
    <property type="match status" value="1"/>
</dbReference>
<gene>
    <name evidence="5" type="ORF">A2855_00465</name>
</gene>
<dbReference type="GO" id="GO:0006412">
    <property type="term" value="P:translation"/>
    <property type="evidence" value="ECO:0007669"/>
    <property type="project" value="InterPro"/>
</dbReference>
<feature type="region of interest" description="Disordered" evidence="4">
    <location>
        <begin position="95"/>
        <end position="126"/>
    </location>
</feature>
<protein>
    <recommendedName>
        <fullName evidence="2">Small ribosomal subunit protein bS6</fullName>
    </recommendedName>
    <alternativeName>
        <fullName evidence="3">30S ribosomal protein S6</fullName>
    </alternativeName>
</protein>